<dbReference type="EMBL" id="SJOL01005041">
    <property type="protein sequence ID" value="TGZ70885.1"/>
    <property type="molecule type" value="Genomic_DNA"/>
</dbReference>
<keyword evidence="3" id="KW-1185">Reference proteome</keyword>
<dbReference type="STRING" id="147828.A0A4S2M3M3"/>
<name>A0A4S2M3M3_OPIFE</name>
<dbReference type="PANTHER" id="PTHR16275:SF8">
    <property type="entry name" value="COILED-COIL DOMAIN-CONTAINING PROTEIN 40"/>
    <property type="match status" value="1"/>
</dbReference>
<sequence>MGPLGAMIANLTKAVQAKQEEIGELEQQWLKEQNELVRQMNERDSLTKTVERLRKQLTILAQKKLRMD</sequence>
<evidence type="ECO:0000313" key="2">
    <source>
        <dbReference type="EMBL" id="TGZ70885.1"/>
    </source>
</evidence>
<gene>
    <name evidence="2" type="ORF">CRM22_002944</name>
</gene>
<dbReference type="GO" id="GO:0005737">
    <property type="term" value="C:cytoplasm"/>
    <property type="evidence" value="ECO:0007669"/>
    <property type="project" value="TreeGrafter"/>
</dbReference>
<dbReference type="PANTHER" id="PTHR16275">
    <property type="entry name" value="COILED-COIL DOMAIN-CONTAINING PROTEIN 40"/>
    <property type="match status" value="1"/>
</dbReference>
<dbReference type="GO" id="GO:0035082">
    <property type="term" value="P:axoneme assembly"/>
    <property type="evidence" value="ECO:0007669"/>
    <property type="project" value="InterPro"/>
</dbReference>
<proteinExistence type="predicted"/>
<evidence type="ECO:0000313" key="3">
    <source>
        <dbReference type="Proteomes" id="UP000308267"/>
    </source>
</evidence>
<evidence type="ECO:0000256" key="1">
    <source>
        <dbReference type="SAM" id="Coils"/>
    </source>
</evidence>
<feature type="coiled-coil region" evidence="1">
    <location>
        <begin position="8"/>
        <end position="63"/>
    </location>
</feature>
<dbReference type="OrthoDB" id="188741at2759"/>
<dbReference type="AlphaFoldDB" id="A0A4S2M3M3"/>
<dbReference type="Proteomes" id="UP000308267">
    <property type="component" value="Unassembled WGS sequence"/>
</dbReference>
<feature type="non-terminal residue" evidence="2">
    <location>
        <position position="68"/>
    </location>
</feature>
<accession>A0A4S2M3M3</accession>
<organism evidence="2 3">
    <name type="scientific">Opisthorchis felineus</name>
    <dbReference type="NCBI Taxonomy" id="147828"/>
    <lineage>
        <taxon>Eukaryota</taxon>
        <taxon>Metazoa</taxon>
        <taxon>Spiralia</taxon>
        <taxon>Lophotrochozoa</taxon>
        <taxon>Platyhelminthes</taxon>
        <taxon>Trematoda</taxon>
        <taxon>Digenea</taxon>
        <taxon>Opisthorchiida</taxon>
        <taxon>Opisthorchiata</taxon>
        <taxon>Opisthorchiidae</taxon>
        <taxon>Opisthorchis</taxon>
    </lineage>
</organism>
<keyword evidence="1" id="KW-0175">Coiled coil</keyword>
<protein>
    <submittedName>
        <fullName evidence="2">Uncharacterized protein</fullName>
    </submittedName>
</protein>
<comment type="caution">
    <text evidence="2">The sequence shown here is derived from an EMBL/GenBank/DDBJ whole genome shotgun (WGS) entry which is preliminary data.</text>
</comment>
<reference evidence="2 3" key="1">
    <citation type="journal article" date="2019" name="BMC Genomics">
        <title>New insights from Opisthorchis felineus genome: update on genomics of the epidemiologically important liver flukes.</title>
        <authorList>
            <person name="Ershov N.I."/>
            <person name="Mordvinov V.A."/>
            <person name="Prokhortchouk E.B."/>
            <person name="Pakharukova M.Y."/>
            <person name="Gunbin K.V."/>
            <person name="Ustyantsev K."/>
            <person name="Genaev M.A."/>
            <person name="Blinov A.G."/>
            <person name="Mazur A."/>
            <person name="Boulygina E."/>
            <person name="Tsygankova S."/>
            <person name="Khrameeva E."/>
            <person name="Chekanov N."/>
            <person name="Fan G."/>
            <person name="Xiao A."/>
            <person name="Zhang H."/>
            <person name="Xu X."/>
            <person name="Yang H."/>
            <person name="Solovyev V."/>
            <person name="Lee S.M."/>
            <person name="Liu X."/>
            <person name="Afonnikov D.A."/>
            <person name="Skryabin K.G."/>
        </authorList>
    </citation>
    <scope>NUCLEOTIDE SEQUENCE [LARGE SCALE GENOMIC DNA]</scope>
    <source>
        <strain evidence="2">AK-0245</strain>
        <tissue evidence="2">Whole organism</tissue>
    </source>
</reference>
<dbReference type="InterPro" id="IPR037386">
    <property type="entry name" value="CCDC40"/>
</dbReference>